<dbReference type="Ensembl" id="ENSFALT00000042398.1">
    <property type="protein sequence ID" value="ENSFALP00000019714.1"/>
    <property type="gene ID" value="ENSFALG00000023503.1"/>
</dbReference>
<feature type="compositionally biased region" description="Pro residues" evidence="1">
    <location>
        <begin position="1"/>
        <end position="10"/>
    </location>
</feature>
<feature type="region of interest" description="Disordered" evidence="1">
    <location>
        <begin position="1"/>
        <end position="23"/>
    </location>
</feature>
<proteinExistence type="predicted"/>
<sequence length="115" mass="12445">SVPASPPTPPSLLHIPLTAAPGSTKHPKLLILLSTTRITPNSARDLELWGQHCGDICMFSSETAAAAGHFPVWAQICCYLNRVKNLPGLRQLETGGNDTYRAPVSFVKIKSRRGK</sequence>
<dbReference type="Proteomes" id="UP000016665">
    <property type="component" value="Chromosome 14"/>
</dbReference>
<evidence type="ECO:0000256" key="1">
    <source>
        <dbReference type="SAM" id="MobiDB-lite"/>
    </source>
</evidence>
<evidence type="ECO:0000313" key="3">
    <source>
        <dbReference type="Proteomes" id="UP000016665"/>
    </source>
</evidence>
<organism evidence="2 3">
    <name type="scientific">Ficedula albicollis</name>
    <name type="common">Collared flycatcher</name>
    <name type="synonym">Muscicapa albicollis</name>
    <dbReference type="NCBI Taxonomy" id="59894"/>
    <lineage>
        <taxon>Eukaryota</taxon>
        <taxon>Metazoa</taxon>
        <taxon>Chordata</taxon>
        <taxon>Craniata</taxon>
        <taxon>Vertebrata</taxon>
        <taxon>Euteleostomi</taxon>
        <taxon>Archelosauria</taxon>
        <taxon>Archosauria</taxon>
        <taxon>Dinosauria</taxon>
        <taxon>Saurischia</taxon>
        <taxon>Theropoda</taxon>
        <taxon>Coelurosauria</taxon>
        <taxon>Aves</taxon>
        <taxon>Neognathae</taxon>
        <taxon>Neoaves</taxon>
        <taxon>Telluraves</taxon>
        <taxon>Australaves</taxon>
        <taxon>Passeriformes</taxon>
        <taxon>Muscicapidae</taxon>
        <taxon>Ficedula</taxon>
    </lineage>
</organism>
<name>A0A803VAF8_FICAL</name>
<reference evidence="2" key="2">
    <citation type="submission" date="2025-08" db="UniProtKB">
        <authorList>
            <consortium name="Ensembl"/>
        </authorList>
    </citation>
    <scope>IDENTIFICATION</scope>
</reference>
<keyword evidence="3" id="KW-1185">Reference proteome</keyword>
<protein>
    <submittedName>
        <fullName evidence="2">Uncharacterized protein</fullName>
    </submittedName>
</protein>
<reference evidence="2" key="3">
    <citation type="submission" date="2025-09" db="UniProtKB">
        <authorList>
            <consortium name="Ensembl"/>
        </authorList>
    </citation>
    <scope>IDENTIFICATION</scope>
</reference>
<dbReference type="AlphaFoldDB" id="A0A803VAF8"/>
<accession>A0A803VAF8</accession>
<reference evidence="2 3" key="1">
    <citation type="journal article" date="2012" name="Nature">
        <title>The genomic landscape of species divergence in Ficedula flycatchers.</title>
        <authorList>
            <person name="Ellegren H."/>
            <person name="Smeds L."/>
            <person name="Burri R."/>
            <person name="Olason P.I."/>
            <person name="Backstrom N."/>
            <person name="Kawakami T."/>
            <person name="Kunstner A."/>
            <person name="Makinen H."/>
            <person name="Nadachowska-Brzyska K."/>
            <person name="Qvarnstrom A."/>
            <person name="Uebbing S."/>
            <person name="Wolf J.B."/>
        </authorList>
    </citation>
    <scope>NUCLEOTIDE SEQUENCE [LARGE SCALE GENOMIC DNA]</scope>
</reference>
<evidence type="ECO:0000313" key="2">
    <source>
        <dbReference type="Ensembl" id="ENSFALP00000019714.1"/>
    </source>
</evidence>